<feature type="transmembrane region" description="Helical" evidence="5">
    <location>
        <begin position="178"/>
        <end position="198"/>
    </location>
</feature>
<keyword evidence="8" id="KW-1185">Reference proteome</keyword>
<keyword evidence="2 5" id="KW-0812">Transmembrane</keyword>
<dbReference type="InterPro" id="IPR020846">
    <property type="entry name" value="MFS_dom"/>
</dbReference>
<protein>
    <recommendedName>
        <fullName evidence="6">Major facilitator superfamily (MFS) profile domain-containing protein</fullName>
    </recommendedName>
</protein>
<evidence type="ECO:0000313" key="7">
    <source>
        <dbReference type="EMBL" id="KAL2036735.1"/>
    </source>
</evidence>
<evidence type="ECO:0000256" key="5">
    <source>
        <dbReference type="SAM" id="Phobius"/>
    </source>
</evidence>
<keyword evidence="4 5" id="KW-0472">Membrane</keyword>
<feature type="transmembrane region" description="Helical" evidence="5">
    <location>
        <begin position="420"/>
        <end position="445"/>
    </location>
</feature>
<dbReference type="Gene3D" id="1.20.1250.20">
    <property type="entry name" value="MFS general substrate transporter like domains"/>
    <property type="match status" value="1"/>
</dbReference>
<dbReference type="PANTHER" id="PTHR23502:SF157">
    <property type="entry name" value="MAJOR FACILITATOR SUPERFAMILY (MFS) PROFILE DOMAIN-CONTAINING PROTEIN-RELATED"/>
    <property type="match status" value="1"/>
</dbReference>
<dbReference type="SUPFAM" id="SSF103473">
    <property type="entry name" value="MFS general substrate transporter"/>
    <property type="match status" value="1"/>
</dbReference>
<feature type="transmembrane region" description="Helical" evidence="5">
    <location>
        <begin position="147"/>
        <end position="166"/>
    </location>
</feature>
<feature type="transmembrane region" description="Helical" evidence="5">
    <location>
        <begin position="210"/>
        <end position="230"/>
    </location>
</feature>
<feature type="transmembrane region" description="Helical" evidence="5">
    <location>
        <begin position="285"/>
        <end position="303"/>
    </location>
</feature>
<evidence type="ECO:0000313" key="8">
    <source>
        <dbReference type="Proteomes" id="UP001590950"/>
    </source>
</evidence>
<feature type="transmembrane region" description="Helical" evidence="5">
    <location>
        <begin position="457"/>
        <end position="477"/>
    </location>
</feature>
<name>A0ABR3ZVJ6_9LECA</name>
<dbReference type="InterPro" id="IPR036259">
    <property type="entry name" value="MFS_trans_sf"/>
</dbReference>
<dbReference type="Pfam" id="PF07690">
    <property type="entry name" value="MFS_1"/>
    <property type="match status" value="1"/>
</dbReference>
<comment type="caution">
    <text evidence="7">The sequence shown here is derived from an EMBL/GenBank/DDBJ whole genome shotgun (WGS) entry which is preliminary data.</text>
</comment>
<evidence type="ECO:0000259" key="6">
    <source>
        <dbReference type="PROSITE" id="PS50850"/>
    </source>
</evidence>
<dbReference type="PROSITE" id="PS50850">
    <property type="entry name" value="MFS"/>
    <property type="match status" value="1"/>
</dbReference>
<feature type="transmembrane region" description="Helical" evidence="5">
    <location>
        <begin position="389"/>
        <end position="408"/>
    </location>
</feature>
<evidence type="ECO:0000256" key="3">
    <source>
        <dbReference type="ARBA" id="ARBA00022989"/>
    </source>
</evidence>
<feature type="transmembrane region" description="Helical" evidence="5">
    <location>
        <begin position="82"/>
        <end position="101"/>
    </location>
</feature>
<sequence length="536" mass="59389">MVRFSTQNVESKISSLQLSILHDNGLCVDPSGHVRWRNNNSKHPRNWKVAIKFYNTIIILCLEFITSAVSTGGTSAAVQYRINYHCTLASSIFTFTSMYLIGQGIGGIFFPPFSECFGRKSLYVTSTLGYCALSVVVAAVPSVAAVFIARFTMGFLSAVPSAVIAGSIDDMFNMRCRVWVLFTWVVSGSVGLGIGPILSTYVTQYLGWRWVFYIAAIITGILFLLCLPLSESRPTLLLEREVAKIRRTKPSCIFKTSNPDHVLDWNTLIRCTLVRPLRLLFSEPIIILVAIMGAASCSVWYMFADALLITFQGYGWSQAQASLSFIPVSVGCLCGFLPRIYDYYKLGLRQRQHQTATPESVLFGFAIAAPALAIGLWWFAWTVPPVSDIHFMVPMAALVLVGFALNEFTYTLTSYLAECYTMYAASGFAGLLLARSLICAALLPFTHDMYASLGPNHATTILAGIATTFCIAPWLFFKYGKSIRERSTFAKYSFETYRQHRLGLDVVEVGEESPTAIAGDFVCTSPHPGFDVEKYF</sequence>
<feature type="transmembrane region" description="Helical" evidence="5">
    <location>
        <begin position="49"/>
        <end position="70"/>
    </location>
</feature>
<dbReference type="EMBL" id="JBEFKJ010000052">
    <property type="protein sequence ID" value="KAL2036735.1"/>
    <property type="molecule type" value="Genomic_DNA"/>
</dbReference>
<feature type="transmembrane region" description="Helical" evidence="5">
    <location>
        <begin position="323"/>
        <end position="341"/>
    </location>
</feature>
<gene>
    <name evidence="7" type="ORF">N7G274_010530</name>
</gene>
<proteinExistence type="predicted"/>
<dbReference type="PANTHER" id="PTHR23502">
    <property type="entry name" value="MAJOR FACILITATOR SUPERFAMILY"/>
    <property type="match status" value="1"/>
</dbReference>
<keyword evidence="3 5" id="KW-1133">Transmembrane helix</keyword>
<accession>A0ABR3ZVJ6</accession>
<dbReference type="Proteomes" id="UP001590950">
    <property type="component" value="Unassembled WGS sequence"/>
</dbReference>
<feature type="domain" description="Major facilitator superfamily (MFS) profile" evidence="6">
    <location>
        <begin position="56"/>
        <end position="481"/>
    </location>
</feature>
<evidence type="ECO:0000256" key="1">
    <source>
        <dbReference type="ARBA" id="ARBA00004141"/>
    </source>
</evidence>
<feature type="transmembrane region" description="Helical" evidence="5">
    <location>
        <begin position="361"/>
        <end position="383"/>
    </location>
</feature>
<evidence type="ECO:0000256" key="4">
    <source>
        <dbReference type="ARBA" id="ARBA00023136"/>
    </source>
</evidence>
<feature type="transmembrane region" description="Helical" evidence="5">
    <location>
        <begin position="122"/>
        <end position="141"/>
    </location>
</feature>
<comment type="subcellular location">
    <subcellularLocation>
        <location evidence="1">Membrane</location>
        <topology evidence="1">Multi-pass membrane protein</topology>
    </subcellularLocation>
</comment>
<organism evidence="7 8">
    <name type="scientific">Stereocaulon virgatum</name>
    <dbReference type="NCBI Taxonomy" id="373712"/>
    <lineage>
        <taxon>Eukaryota</taxon>
        <taxon>Fungi</taxon>
        <taxon>Dikarya</taxon>
        <taxon>Ascomycota</taxon>
        <taxon>Pezizomycotina</taxon>
        <taxon>Lecanoromycetes</taxon>
        <taxon>OSLEUM clade</taxon>
        <taxon>Lecanoromycetidae</taxon>
        <taxon>Lecanorales</taxon>
        <taxon>Lecanorineae</taxon>
        <taxon>Stereocaulaceae</taxon>
        <taxon>Stereocaulon</taxon>
    </lineage>
</organism>
<reference evidence="7 8" key="1">
    <citation type="submission" date="2024-09" db="EMBL/GenBank/DDBJ databases">
        <title>Rethinking Asexuality: The Enigmatic Case of Functional Sexual Genes in Lepraria (Stereocaulaceae).</title>
        <authorList>
            <person name="Doellman M."/>
            <person name="Sun Y."/>
            <person name="Barcenas-Pena A."/>
            <person name="Lumbsch H.T."/>
            <person name="Grewe F."/>
        </authorList>
    </citation>
    <scope>NUCLEOTIDE SEQUENCE [LARGE SCALE GENOMIC DNA]</scope>
    <source>
        <strain evidence="7 8">Mercado 3170</strain>
    </source>
</reference>
<dbReference type="InterPro" id="IPR011701">
    <property type="entry name" value="MFS"/>
</dbReference>
<evidence type="ECO:0000256" key="2">
    <source>
        <dbReference type="ARBA" id="ARBA00022692"/>
    </source>
</evidence>